<dbReference type="InterPro" id="IPR050641">
    <property type="entry name" value="RIFMO-like"/>
</dbReference>
<dbReference type="Pfam" id="PF01494">
    <property type="entry name" value="FAD_binding_3"/>
    <property type="match status" value="1"/>
</dbReference>
<dbReference type="PANTHER" id="PTHR43004">
    <property type="entry name" value="TRK SYSTEM POTASSIUM UPTAKE PROTEIN"/>
    <property type="match status" value="1"/>
</dbReference>
<feature type="domain" description="FAD-binding" evidence="5">
    <location>
        <begin position="13"/>
        <end position="382"/>
    </location>
</feature>
<dbReference type="Gene3D" id="3.30.70.2450">
    <property type="match status" value="1"/>
</dbReference>
<dbReference type="Pfam" id="PF07976">
    <property type="entry name" value="Phe_hydrox_dim"/>
    <property type="match status" value="1"/>
</dbReference>
<evidence type="ECO:0000256" key="2">
    <source>
        <dbReference type="ARBA" id="ARBA00022630"/>
    </source>
</evidence>
<dbReference type="Gene3D" id="3.50.50.60">
    <property type="entry name" value="FAD/NAD(P)-binding domain"/>
    <property type="match status" value="1"/>
</dbReference>
<comment type="caution">
    <text evidence="7">The sequence shown here is derived from an EMBL/GenBank/DDBJ whole genome shotgun (WGS) entry which is preliminary data.</text>
</comment>
<dbReference type="AlphaFoldDB" id="A0A9P6J5I9"/>
<evidence type="ECO:0000313" key="7">
    <source>
        <dbReference type="EMBL" id="KAF9963003.1"/>
    </source>
</evidence>
<dbReference type="SUPFAM" id="SSF54373">
    <property type="entry name" value="FAD-linked reductases, C-terminal domain"/>
    <property type="match status" value="1"/>
</dbReference>
<keyword evidence="2" id="KW-0285">Flavoprotein</keyword>
<keyword evidence="8" id="KW-1185">Reference proteome</keyword>
<sequence length="649" mass="71771">MASIPSPSKSTEIPVLISGAGPVGTLAAIMLTRLGVPCRLIERELAVSPMSKALSVHARTLEILEQTGLIDRFLAKGHPISHFNVYFSGVLSNFPGLANSVSHYNYALFLEQVKTTAILNDELENQGMKVDRGWELMDTKVVEENGKSWWVETTIRRALDGTNVRATESKVLGVVELDAEQVGKEYETEVVRSEYLIAADGGKSVVRHKVNIPFSGRTLANNVILFDGHIESDLDLTNITVINGRNNQTMNVFPLNDGQHRVMVDGSDLDPTQELTNEALEKVAQAAAAPSTFRVKSSSWLTFYRVNERQAATYSYKNRIFLAGDAAHVHSPAGGQGMNLGLQDAYNLTWKMALVLNQLADASILDTYESERAPVAKNVIQMSAAMFATGFSCQLHRRAIRKLITTIFLRFVTLPSARIAMLTIRYHENMVNQRHKIQSLPLEEFQVGQRAHDGPLARILAGGQKSEELLRLHQLIDGPGTFHILVFTSDLLSVTNSNSSRKPSRDGITLANEAQLKKDVDHYLQAWRAKWALGSTRFQQEQQQSKDKRPLFKIHVIGALAEVVSGPDYQDPSKIQADSLASANTGEGRLYFDKSSILHECYGVTIKDGAGAIVVVRPDSHLGYRVQGAGSPAWQDVDEYLHSIFNRRS</sequence>
<evidence type="ECO:0000256" key="3">
    <source>
        <dbReference type="ARBA" id="ARBA00022827"/>
    </source>
</evidence>
<dbReference type="PRINTS" id="PR00420">
    <property type="entry name" value="RNGMNOXGNASE"/>
</dbReference>
<dbReference type="InterPro" id="IPR012941">
    <property type="entry name" value="Phe_hydrox_C_dim_dom"/>
</dbReference>
<comment type="cofactor">
    <cofactor evidence="1">
        <name>FAD</name>
        <dbReference type="ChEBI" id="CHEBI:57692"/>
    </cofactor>
</comment>
<gene>
    <name evidence="7" type="ORF">BGZ65_006663</name>
</gene>
<dbReference type="SUPFAM" id="SSF51905">
    <property type="entry name" value="FAD/NAD(P)-binding domain"/>
    <property type="match status" value="1"/>
</dbReference>
<dbReference type="InterPro" id="IPR036188">
    <property type="entry name" value="FAD/NAD-bd_sf"/>
</dbReference>
<dbReference type="PANTHER" id="PTHR43004:SF19">
    <property type="entry name" value="BINDING MONOOXYGENASE, PUTATIVE (JCVI)-RELATED"/>
    <property type="match status" value="1"/>
</dbReference>
<reference evidence="7" key="1">
    <citation type="journal article" date="2020" name="Fungal Divers.">
        <title>Resolving the Mortierellaceae phylogeny through synthesis of multi-gene phylogenetics and phylogenomics.</title>
        <authorList>
            <person name="Vandepol N."/>
            <person name="Liber J."/>
            <person name="Desiro A."/>
            <person name="Na H."/>
            <person name="Kennedy M."/>
            <person name="Barry K."/>
            <person name="Grigoriev I.V."/>
            <person name="Miller A.N."/>
            <person name="O'Donnell K."/>
            <person name="Stajich J.E."/>
            <person name="Bonito G."/>
        </authorList>
    </citation>
    <scope>NUCLEOTIDE SEQUENCE</scope>
    <source>
        <strain evidence="7">MES-2147</strain>
    </source>
</reference>
<evidence type="ECO:0008006" key="9">
    <source>
        <dbReference type="Google" id="ProtNLM"/>
    </source>
</evidence>
<protein>
    <recommendedName>
        <fullName evidence="9">FAD-binding domain-containing protein</fullName>
    </recommendedName>
</protein>
<evidence type="ECO:0000256" key="4">
    <source>
        <dbReference type="ARBA" id="ARBA00023002"/>
    </source>
</evidence>
<name>A0A9P6J5I9_9FUNG</name>
<dbReference type="GO" id="GO:0071949">
    <property type="term" value="F:FAD binding"/>
    <property type="evidence" value="ECO:0007669"/>
    <property type="project" value="InterPro"/>
</dbReference>
<dbReference type="GO" id="GO:0016709">
    <property type="term" value="F:oxidoreductase activity, acting on paired donors, with incorporation or reduction of molecular oxygen, NAD(P)H as one donor, and incorporation of one atom of oxygen"/>
    <property type="evidence" value="ECO:0007669"/>
    <property type="project" value="UniProtKB-ARBA"/>
</dbReference>
<accession>A0A9P6J5I9</accession>
<evidence type="ECO:0000256" key="1">
    <source>
        <dbReference type="ARBA" id="ARBA00001974"/>
    </source>
</evidence>
<evidence type="ECO:0000259" key="5">
    <source>
        <dbReference type="Pfam" id="PF01494"/>
    </source>
</evidence>
<dbReference type="Proteomes" id="UP000749646">
    <property type="component" value="Unassembled WGS sequence"/>
</dbReference>
<dbReference type="EMBL" id="JAAAHW010006334">
    <property type="protein sequence ID" value="KAF9963003.1"/>
    <property type="molecule type" value="Genomic_DNA"/>
</dbReference>
<dbReference type="InterPro" id="IPR002938">
    <property type="entry name" value="FAD-bd"/>
</dbReference>
<dbReference type="OrthoDB" id="2690153at2759"/>
<dbReference type="InterPro" id="IPR038220">
    <property type="entry name" value="PHOX_C_sf"/>
</dbReference>
<keyword evidence="4" id="KW-0560">Oxidoreductase</keyword>
<organism evidence="7 8">
    <name type="scientific">Modicella reniformis</name>
    <dbReference type="NCBI Taxonomy" id="1440133"/>
    <lineage>
        <taxon>Eukaryota</taxon>
        <taxon>Fungi</taxon>
        <taxon>Fungi incertae sedis</taxon>
        <taxon>Mucoromycota</taxon>
        <taxon>Mortierellomycotina</taxon>
        <taxon>Mortierellomycetes</taxon>
        <taxon>Mortierellales</taxon>
        <taxon>Mortierellaceae</taxon>
        <taxon>Modicella</taxon>
    </lineage>
</organism>
<evidence type="ECO:0000313" key="8">
    <source>
        <dbReference type="Proteomes" id="UP000749646"/>
    </source>
</evidence>
<dbReference type="Gene3D" id="3.40.30.20">
    <property type="match status" value="1"/>
</dbReference>
<proteinExistence type="predicted"/>
<feature type="domain" description="Phenol hydroxylase-like C-terminal dimerisation" evidence="6">
    <location>
        <begin position="424"/>
        <end position="646"/>
    </location>
</feature>
<evidence type="ECO:0000259" key="6">
    <source>
        <dbReference type="Pfam" id="PF07976"/>
    </source>
</evidence>
<keyword evidence="3" id="KW-0274">FAD</keyword>